<organism evidence="1 2">
    <name type="scientific">Portunus trituberculatus</name>
    <name type="common">Swimming crab</name>
    <name type="synonym">Neptunus trituberculatus</name>
    <dbReference type="NCBI Taxonomy" id="210409"/>
    <lineage>
        <taxon>Eukaryota</taxon>
        <taxon>Metazoa</taxon>
        <taxon>Ecdysozoa</taxon>
        <taxon>Arthropoda</taxon>
        <taxon>Crustacea</taxon>
        <taxon>Multicrustacea</taxon>
        <taxon>Malacostraca</taxon>
        <taxon>Eumalacostraca</taxon>
        <taxon>Eucarida</taxon>
        <taxon>Decapoda</taxon>
        <taxon>Pleocyemata</taxon>
        <taxon>Brachyura</taxon>
        <taxon>Eubrachyura</taxon>
        <taxon>Portunoidea</taxon>
        <taxon>Portunidae</taxon>
        <taxon>Portuninae</taxon>
        <taxon>Portunus</taxon>
    </lineage>
</organism>
<dbReference type="Proteomes" id="UP000324222">
    <property type="component" value="Unassembled WGS sequence"/>
</dbReference>
<name>A0A5B7H9E5_PORTR</name>
<gene>
    <name evidence="1" type="ORF">E2C01_060695</name>
</gene>
<comment type="caution">
    <text evidence="1">The sequence shown here is derived from an EMBL/GenBank/DDBJ whole genome shotgun (WGS) entry which is preliminary data.</text>
</comment>
<keyword evidence="2" id="KW-1185">Reference proteome</keyword>
<dbReference type="OrthoDB" id="6361724at2759"/>
<evidence type="ECO:0000313" key="1">
    <source>
        <dbReference type="EMBL" id="MPC66546.1"/>
    </source>
</evidence>
<accession>A0A5B7H9E5</accession>
<dbReference type="AlphaFoldDB" id="A0A5B7H9E5"/>
<sequence length="59" mass="6432">MRSPGTVCGTPRDRETVDCDHWNVGYSPSGEAHKARLLGTHCQAPTSSPRVDKVKPTLK</sequence>
<dbReference type="EMBL" id="VSRR010024906">
    <property type="protein sequence ID" value="MPC66546.1"/>
    <property type="molecule type" value="Genomic_DNA"/>
</dbReference>
<proteinExistence type="predicted"/>
<protein>
    <submittedName>
        <fullName evidence="1">Uncharacterized protein</fullName>
    </submittedName>
</protein>
<reference evidence="1 2" key="1">
    <citation type="submission" date="2019-05" db="EMBL/GenBank/DDBJ databases">
        <title>Another draft genome of Portunus trituberculatus and its Hox gene families provides insights of decapod evolution.</title>
        <authorList>
            <person name="Jeong J.-H."/>
            <person name="Song I."/>
            <person name="Kim S."/>
            <person name="Choi T."/>
            <person name="Kim D."/>
            <person name="Ryu S."/>
            <person name="Kim W."/>
        </authorList>
    </citation>
    <scope>NUCLEOTIDE SEQUENCE [LARGE SCALE GENOMIC DNA]</scope>
    <source>
        <tissue evidence="1">Muscle</tissue>
    </source>
</reference>
<evidence type="ECO:0000313" key="2">
    <source>
        <dbReference type="Proteomes" id="UP000324222"/>
    </source>
</evidence>